<dbReference type="CDD" id="cd00093">
    <property type="entry name" value="HTH_XRE"/>
    <property type="match status" value="1"/>
</dbReference>
<dbReference type="EMBL" id="JAOZFE010000010">
    <property type="protein sequence ID" value="MCW0953775.1"/>
    <property type="molecule type" value="Genomic_DNA"/>
</dbReference>
<dbReference type="Proteomes" id="UP001526225">
    <property type="component" value="Unassembled WGS sequence"/>
</dbReference>
<keyword evidence="2" id="KW-1185">Reference proteome</keyword>
<organism evidence="1 2">
    <name type="scientific">Weissella ceti</name>
    <dbReference type="NCBI Taxonomy" id="759620"/>
    <lineage>
        <taxon>Bacteria</taxon>
        <taxon>Bacillati</taxon>
        <taxon>Bacillota</taxon>
        <taxon>Bacilli</taxon>
        <taxon>Lactobacillales</taxon>
        <taxon>Lactobacillaceae</taxon>
        <taxon>Weissella</taxon>
    </lineage>
</organism>
<dbReference type="SUPFAM" id="SSF47413">
    <property type="entry name" value="lambda repressor-like DNA-binding domains"/>
    <property type="match status" value="1"/>
</dbReference>
<dbReference type="InterPro" id="IPR010982">
    <property type="entry name" value="Lambda_DNA-bd_dom_sf"/>
</dbReference>
<gene>
    <name evidence="1" type="ORF">OIT44_06895</name>
</gene>
<evidence type="ECO:0000313" key="1">
    <source>
        <dbReference type="EMBL" id="MCW0953775.1"/>
    </source>
</evidence>
<sequence>MKYYVESTDKLIEETETTIIEKVIVSSVKGHEITINGNVRIVIENGEEVFDHVVENENNLKLFAIYNQSHELVTSEEVIELRQTLGLSKRGFSEFSGIPVRTLNQIEAGSILSDELSDKLKLIKNADLVWLRERFLKSDLNEYSKLEIEQFNRFID</sequence>
<protein>
    <recommendedName>
        <fullName evidence="3">HTH cro/C1-type domain-containing protein</fullName>
    </recommendedName>
</protein>
<comment type="caution">
    <text evidence="1">The sequence shown here is derived from an EMBL/GenBank/DDBJ whole genome shotgun (WGS) entry which is preliminary data.</text>
</comment>
<evidence type="ECO:0008006" key="3">
    <source>
        <dbReference type="Google" id="ProtNLM"/>
    </source>
</evidence>
<dbReference type="Gene3D" id="1.10.260.40">
    <property type="entry name" value="lambda repressor-like DNA-binding domains"/>
    <property type="match status" value="1"/>
</dbReference>
<accession>A0ABT3E5U2</accession>
<proteinExistence type="predicted"/>
<dbReference type="RefSeq" id="WP_213408786.1">
    <property type="nucleotide sequence ID" value="NZ_CP074441.1"/>
</dbReference>
<reference evidence="1 2" key="1">
    <citation type="submission" date="2022-10" db="EMBL/GenBank/DDBJ databases">
        <title>Weissella fermenti sp. nov., isolated from fermented cabbage.</title>
        <authorList>
            <person name="Lee J.K."/>
            <person name="Baek J.H."/>
            <person name="Choi D.G."/>
            <person name="Kim J.M."/>
            <person name="Jeon C.O."/>
        </authorList>
    </citation>
    <scope>NUCLEOTIDE SEQUENCE [LARGE SCALE GENOMIC DNA]</scope>
    <source>
        <strain evidence="1 2">KACC 18534</strain>
    </source>
</reference>
<dbReference type="InterPro" id="IPR001387">
    <property type="entry name" value="Cro/C1-type_HTH"/>
</dbReference>
<evidence type="ECO:0000313" key="2">
    <source>
        <dbReference type="Proteomes" id="UP001526225"/>
    </source>
</evidence>
<name>A0ABT3E5U2_9LACO</name>